<dbReference type="InterPro" id="IPR051361">
    <property type="entry name" value="ThrE/Ser_Exporter"/>
</dbReference>
<comment type="caution">
    <text evidence="5">The sequence shown here is derived from an EMBL/GenBank/DDBJ whole genome shotgun (WGS) entry which is preliminary data.</text>
</comment>
<evidence type="ECO:0000256" key="2">
    <source>
        <dbReference type="SAM" id="MobiDB-lite"/>
    </source>
</evidence>
<keyword evidence="6" id="KW-1185">Reference proteome</keyword>
<feature type="compositionally biased region" description="Basic and acidic residues" evidence="2">
    <location>
        <begin position="20"/>
        <end position="56"/>
    </location>
</feature>
<dbReference type="Pfam" id="PF06738">
    <property type="entry name" value="ThrE"/>
    <property type="match status" value="2"/>
</dbReference>
<feature type="transmembrane region" description="Helical" evidence="3">
    <location>
        <begin position="225"/>
        <end position="245"/>
    </location>
</feature>
<keyword evidence="3" id="KW-0812">Transmembrane</keyword>
<feature type="transmembrane region" description="Helical" evidence="3">
    <location>
        <begin position="336"/>
        <end position="354"/>
    </location>
</feature>
<feature type="domain" description="Threonine/serine exporter-like N-terminal" evidence="4">
    <location>
        <begin position="219"/>
        <end position="312"/>
    </location>
</feature>
<dbReference type="PANTHER" id="PTHR31082:SF4">
    <property type="entry name" value="PHEROMONE-REGULATED MEMBRANE PROTEIN 10"/>
    <property type="match status" value="1"/>
</dbReference>
<accession>A0A9P7TVT3</accession>
<evidence type="ECO:0000313" key="6">
    <source>
        <dbReference type="Proteomes" id="UP000732380"/>
    </source>
</evidence>
<dbReference type="AlphaFoldDB" id="A0A9P7TVT3"/>
<sequence>MDRRRGDRLTVSTESWFTEDSMRSSGNEEIHGVMDGAGDHDDHTIHDAHSASEQHHHSPFLSEGVRYRASHVGRHRLTTTTPVVSPRASPPAIVSRVSGRPFSTTVHMSDIFARQVYLVKLCRAIIMYGALTHRLEEYMSTSSLPLEIEGQFSYIPDCMTIGFAHGVELVCASEGINLGKLQDAHDINVDVAHDRLGVKEAARRLDEVSDATPKHKLVFAAKSGLHANVFEFLAAVMMSFMARGFGSINHGQLFCFSALAQSSIVMCLPGYVALCGSLETQRHKIVAASSRMARMAYYTLSLGCGIPIGAALYGMMDSNAASETHCSNPLSREWCFLFVPGFTICLCAILQANWTT</sequence>
<organism evidence="5 6">
    <name type="scientific">Claviceps humidiphila</name>
    <dbReference type="NCBI Taxonomy" id="1294629"/>
    <lineage>
        <taxon>Eukaryota</taxon>
        <taxon>Fungi</taxon>
        <taxon>Dikarya</taxon>
        <taxon>Ascomycota</taxon>
        <taxon>Pezizomycotina</taxon>
        <taxon>Sordariomycetes</taxon>
        <taxon>Hypocreomycetidae</taxon>
        <taxon>Hypocreales</taxon>
        <taxon>Clavicipitaceae</taxon>
        <taxon>Claviceps</taxon>
    </lineage>
</organism>
<dbReference type="InterPro" id="IPR010619">
    <property type="entry name" value="ThrE-like_N"/>
</dbReference>
<protein>
    <recommendedName>
        <fullName evidence="4">Threonine/serine exporter-like N-terminal domain-containing protein</fullName>
    </recommendedName>
</protein>
<evidence type="ECO:0000256" key="1">
    <source>
        <dbReference type="ARBA" id="ARBA00034125"/>
    </source>
</evidence>
<dbReference type="Proteomes" id="UP000732380">
    <property type="component" value="Unassembled WGS sequence"/>
</dbReference>
<name>A0A9P7TVT3_9HYPO</name>
<feature type="region of interest" description="Disordered" evidence="2">
    <location>
        <begin position="16"/>
        <end position="59"/>
    </location>
</feature>
<comment type="similarity">
    <text evidence="1">Belongs to the ThrE exporter (TC 2.A.79) family.</text>
</comment>
<evidence type="ECO:0000259" key="4">
    <source>
        <dbReference type="Pfam" id="PF06738"/>
    </source>
</evidence>
<dbReference type="EMBL" id="SRQM01000109">
    <property type="protein sequence ID" value="KAG6118218.1"/>
    <property type="molecule type" value="Genomic_DNA"/>
</dbReference>
<proteinExistence type="inferred from homology"/>
<reference evidence="5 6" key="1">
    <citation type="journal article" date="2020" name="bioRxiv">
        <title>Whole genome comparisons of ergot fungi reveals the divergence and evolution of species within the genus Claviceps are the result of varying mechanisms driving genome evolution and host range expansion.</title>
        <authorList>
            <person name="Wyka S.A."/>
            <person name="Mondo S.J."/>
            <person name="Liu M."/>
            <person name="Dettman J."/>
            <person name="Nalam V."/>
            <person name="Broders K.D."/>
        </authorList>
    </citation>
    <scope>NUCLEOTIDE SEQUENCE [LARGE SCALE GENOMIC DNA]</scope>
    <source>
        <strain evidence="5 6">LM576</strain>
    </source>
</reference>
<keyword evidence="3" id="KW-1133">Transmembrane helix</keyword>
<evidence type="ECO:0000256" key="3">
    <source>
        <dbReference type="SAM" id="Phobius"/>
    </source>
</evidence>
<feature type="transmembrane region" description="Helical" evidence="3">
    <location>
        <begin position="251"/>
        <end position="274"/>
    </location>
</feature>
<keyword evidence="3" id="KW-0472">Membrane</keyword>
<dbReference type="PANTHER" id="PTHR31082">
    <property type="entry name" value="PHEROMONE-REGULATED MEMBRANE PROTEIN 10"/>
    <property type="match status" value="1"/>
</dbReference>
<feature type="domain" description="Threonine/serine exporter-like N-terminal" evidence="4">
    <location>
        <begin position="117"/>
        <end position="218"/>
    </location>
</feature>
<evidence type="ECO:0000313" key="5">
    <source>
        <dbReference type="EMBL" id="KAG6118218.1"/>
    </source>
</evidence>
<gene>
    <name evidence="5" type="ORF">E4U13_000360</name>
</gene>
<feature type="transmembrane region" description="Helical" evidence="3">
    <location>
        <begin position="295"/>
        <end position="316"/>
    </location>
</feature>
<dbReference type="GO" id="GO:0022857">
    <property type="term" value="F:transmembrane transporter activity"/>
    <property type="evidence" value="ECO:0007669"/>
    <property type="project" value="InterPro"/>
</dbReference>